<dbReference type="RefSeq" id="WP_074717796.1">
    <property type="nucleotide sequence ID" value="NZ_FNWV01000009.1"/>
</dbReference>
<dbReference type="OrthoDB" id="9784984at2"/>
<dbReference type="InterPro" id="IPR039425">
    <property type="entry name" value="RNA_pol_sigma-70-like"/>
</dbReference>
<dbReference type="NCBIfam" id="TIGR02937">
    <property type="entry name" value="sigma70-ECF"/>
    <property type="match status" value="1"/>
</dbReference>
<gene>
    <name evidence="8" type="ORF">SAMN02910265_02446</name>
</gene>
<dbReference type="InterPro" id="IPR007627">
    <property type="entry name" value="RNA_pol_sigma70_r2"/>
</dbReference>
<keyword evidence="2" id="KW-0805">Transcription regulation</keyword>
<dbReference type="InterPro" id="IPR013249">
    <property type="entry name" value="RNA_pol_sigma70_r4_t2"/>
</dbReference>
<keyword evidence="3" id="KW-0731">Sigma factor</keyword>
<evidence type="ECO:0000256" key="5">
    <source>
        <dbReference type="ARBA" id="ARBA00023163"/>
    </source>
</evidence>
<dbReference type="InterPro" id="IPR014284">
    <property type="entry name" value="RNA_pol_sigma-70_dom"/>
</dbReference>
<dbReference type="InterPro" id="IPR036388">
    <property type="entry name" value="WH-like_DNA-bd_sf"/>
</dbReference>
<dbReference type="Pfam" id="PF04542">
    <property type="entry name" value="Sigma70_r2"/>
    <property type="match status" value="1"/>
</dbReference>
<comment type="similarity">
    <text evidence="1">Belongs to the sigma-70 factor family. ECF subfamily.</text>
</comment>
<dbReference type="InterPro" id="IPR013324">
    <property type="entry name" value="RNA_pol_sigma_r3/r4-like"/>
</dbReference>
<evidence type="ECO:0000313" key="8">
    <source>
        <dbReference type="EMBL" id="SEH74536.1"/>
    </source>
</evidence>
<evidence type="ECO:0000256" key="2">
    <source>
        <dbReference type="ARBA" id="ARBA00023015"/>
    </source>
</evidence>
<feature type="domain" description="RNA polymerase sigma-70 region 2" evidence="6">
    <location>
        <begin position="23"/>
        <end position="89"/>
    </location>
</feature>
<dbReference type="InterPro" id="IPR013325">
    <property type="entry name" value="RNA_pol_sigma_r2"/>
</dbReference>
<dbReference type="Gene3D" id="1.10.10.10">
    <property type="entry name" value="Winged helix-like DNA-binding domain superfamily/Winged helix DNA-binding domain"/>
    <property type="match status" value="1"/>
</dbReference>
<evidence type="ECO:0000256" key="4">
    <source>
        <dbReference type="ARBA" id="ARBA00023125"/>
    </source>
</evidence>
<accession>A0A1H6KH74</accession>
<keyword evidence="4" id="KW-0238">DNA-binding</keyword>
<dbReference type="Pfam" id="PF08281">
    <property type="entry name" value="Sigma70_r4_2"/>
    <property type="match status" value="1"/>
</dbReference>
<dbReference type="EMBL" id="FNWV01000009">
    <property type="protein sequence ID" value="SEH74536.1"/>
    <property type="molecule type" value="Genomic_DNA"/>
</dbReference>
<dbReference type="GO" id="GO:0016987">
    <property type="term" value="F:sigma factor activity"/>
    <property type="evidence" value="ECO:0007669"/>
    <property type="project" value="UniProtKB-KW"/>
</dbReference>
<evidence type="ECO:0000313" key="9">
    <source>
        <dbReference type="Proteomes" id="UP000183190"/>
    </source>
</evidence>
<evidence type="ECO:0000256" key="3">
    <source>
        <dbReference type="ARBA" id="ARBA00023082"/>
    </source>
</evidence>
<evidence type="ECO:0000256" key="1">
    <source>
        <dbReference type="ARBA" id="ARBA00010641"/>
    </source>
</evidence>
<protein>
    <submittedName>
        <fullName evidence="8">RNA polymerase sigma-70 factor, ECF subfamily</fullName>
    </submittedName>
</protein>
<sequence>MSDGSGSYSRFLSGDRDAIDEVIKDYKDGLIYYIYSIIGDMELSEEAAIDVFIKLYVDKPVFNGNSAFKTWLYTIGRNKAFDIQRKRSRIPEISLDGAYSVPTGENIEQNYLQQEKCSMLRLAVSKLKPEYSQILCLIYFENFDNTEAGKIMKKSSKQIRDLLYRAKNALKRELEKEDAEYDGL</sequence>
<keyword evidence="5" id="KW-0804">Transcription</keyword>
<dbReference type="AlphaFoldDB" id="A0A1H6KH74"/>
<dbReference type="GO" id="GO:0006352">
    <property type="term" value="P:DNA-templated transcription initiation"/>
    <property type="evidence" value="ECO:0007669"/>
    <property type="project" value="InterPro"/>
</dbReference>
<dbReference type="SUPFAM" id="SSF88946">
    <property type="entry name" value="Sigma2 domain of RNA polymerase sigma factors"/>
    <property type="match status" value="1"/>
</dbReference>
<dbReference type="SUPFAM" id="SSF88659">
    <property type="entry name" value="Sigma3 and sigma4 domains of RNA polymerase sigma factors"/>
    <property type="match status" value="1"/>
</dbReference>
<reference evidence="8 9" key="1">
    <citation type="submission" date="2016-10" db="EMBL/GenBank/DDBJ databases">
        <authorList>
            <person name="de Groot N.N."/>
        </authorList>
    </citation>
    <scope>NUCLEOTIDE SEQUENCE [LARGE SCALE GENOMIC DNA]</scope>
    <source>
        <strain evidence="8 9">YAD2003</strain>
    </source>
</reference>
<dbReference type="Gene3D" id="1.10.1740.10">
    <property type="match status" value="1"/>
</dbReference>
<dbReference type="GO" id="GO:0003677">
    <property type="term" value="F:DNA binding"/>
    <property type="evidence" value="ECO:0007669"/>
    <property type="project" value="UniProtKB-KW"/>
</dbReference>
<feature type="domain" description="RNA polymerase sigma factor 70 region 4 type 2" evidence="7">
    <location>
        <begin position="119"/>
        <end position="170"/>
    </location>
</feature>
<name>A0A1H6KH74_RUMFL</name>
<evidence type="ECO:0000259" key="6">
    <source>
        <dbReference type="Pfam" id="PF04542"/>
    </source>
</evidence>
<dbReference type="PANTHER" id="PTHR43133:SF8">
    <property type="entry name" value="RNA POLYMERASE SIGMA FACTOR HI_1459-RELATED"/>
    <property type="match status" value="1"/>
</dbReference>
<proteinExistence type="inferred from homology"/>
<evidence type="ECO:0000259" key="7">
    <source>
        <dbReference type="Pfam" id="PF08281"/>
    </source>
</evidence>
<dbReference type="PANTHER" id="PTHR43133">
    <property type="entry name" value="RNA POLYMERASE ECF-TYPE SIGMA FACTO"/>
    <property type="match status" value="1"/>
</dbReference>
<dbReference type="Proteomes" id="UP000183190">
    <property type="component" value="Unassembled WGS sequence"/>
</dbReference>
<organism evidence="8 9">
    <name type="scientific">Ruminococcus flavefaciens</name>
    <dbReference type="NCBI Taxonomy" id="1265"/>
    <lineage>
        <taxon>Bacteria</taxon>
        <taxon>Bacillati</taxon>
        <taxon>Bacillota</taxon>
        <taxon>Clostridia</taxon>
        <taxon>Eubacteriales</taxon>
        <taxon>Oscillospiraceae</taxon>
        <taxon>Ruminococcus</taxon>
    </lineage>
</organism>